<name>A0ACB7F382_NIBAL</name>
<protein>
    <submittedName>
        <fullName evidence="1">Uncharacterized protein</fullName>
    </submittedName>
</protein>
<comment type="caution">
    <text evidence="1">The sequence shown here is derived from an EMBL/GenBank/DDBJ whole genome shotgun (WGS) entry which is preliminary data.</text>
</comment>
<organism evidence="1 2">
    <name type="scientific">Nibea albiflora</name>
    <name type="common">Yellow drum</name>
    <name type="synonym">Corvina albiflora</name>
    <dbReference type="NCBI Taxonomy" id="240163"/>
    <lineage>
        <taxon>Eukaryota</taxon>
        <taxon>Metazoa</taxon>
        <taxon>Chordata</taxon>
        <taxon>Craniata</taxon>
        <taxon>Vertebrata</taxon>
        <taxon>Euteleostomi</taxon>
        <taxon>Actinopterygii</taxon>
        <taxon>Neopterygii</taxon>
        <taxon>Teleostei</taxon>
        <taxon>Neoteleostei</taxon>
        <taxon>Acanthomorphata</taxon>
        <taxon>Eupercaria</taxon>
        <taxon>Sciaenidae</taxon>
        <taxon>Nibea</taxon>
    </lineage>
</organism>
<reference evidence="1" key="1">
    <citation type="submission" date="2020-04" db="EMBL/GenBank/DDBJ databases">
        <title>A chromosome-scale assembly and high-density genetic map of the yellow drum (Nibea albiflora) genome.</title>
        <authorList>
            <person name="Xu D."/>
            <person name="Zhang W."/>
            <person name="Chen R."/>
            <person name="Tan P."/>
            <person name="Wang L."/>
            <person name="Song H."/>
            <person name="Tian L."/>
            <person name="Zhu Q."/>
            <person name="Wang B."/>
        </authorList>
    </citation>
    <scope>NUCLEOTIDE SEQUENCE</scope>
    <source>
        <strain evidence="1">ZJHYS-2018</strain>
    </source>
</reference>
<dbReference type="EMBL" id="CM024807">
    <property type="protein sequence ID" value="KAG8008493.1"/>
    <property type="molecule type" value="Genomic_DNA"/>
</dbReference>
<evidence type="ECO:0000313" key="1">
    <source>
        <dbReference type="EMBL" id="KAG8008493.1"/>
    </source>
</evidence>
<gene>
    <name evidence="1" type="ORF">GBF38_019677</name>
</gene>
<sequence length="85" mass="9020">MCHDRAARGGGVPSRVIRSESTQRSRREVLTFPIKALEKDKPVLTATRGWGPPRGASNHLAAGDEAATPGECGSFSLGFHCAFSP</sequence>
<keyword evidence="2" id="KW-1185">Reference proteome</keyword>
<accession>A0ACB7F382</accession>
<dbReference type="Proteomes" id="UP000805704">
    <property type="component" value="Chromosome 19"/>
</dbReference>
<evidence type="ECO:0000313" key="2">
    <source>
        <dbReference type="Proteomes" id="UP000805704"/>
    </source>
</evidence>
<proteinExistence type="predicted"/>